<name>A0A0V8GIS1_9BACL</name>
<dbReference type="AlphaFoldDB" id="A0A0V8GIS1"/>
<feature type="transmembrane region" description="Helical" evidence="1">
    <location>
        <begin position="20"/>
        <end position="37"/>
    </location>
</feature>
<gene>
    <name evidence="2" type="ORF">AS033_01495</name>
    <name evidence="3" type="ORF">RSA11_05855</name>
    <name evidence="4" type="ORF">SZL87_05770</name>
</gene>
<keyword evidence="1" id="KW-0812">Transmembrane</keyword>
<dbReference type="OrthoDB" id="2352619at2"/>
<comment type="caution">
    <text evidence="2">The sequence shown here is derived from an EMBL/GenBank/DDBJ whole genome shotgun (WGS) entry which is preliminary data.</text>
</comment>
<evidence type="ECO:0000256" key="1">
    <source>
        <dbReference type="SAM" id="Phobius"/>
    </source>
</evidence>
<evidence type="ECO:0000313" key="7">
    <source>
        <dbReference type="Proteomes" id="UP001387110"/>
    </source>
</evidence>
<feature type="transmembrane region" description="Helical" evidence="1">
    <location>
        <begin position="49"/>
        <end position="67"/>
    </location>
</feature>
<reference evidence="4 7" key="3">
    <citation type="submission" date="2023-12" db="EMBL/GenBank/DDBJ databases">
        <authorList>
            <person name="Easwaran N."/>
            <person name="Lazarus H.P.S."/>
        </authorList>
    </citation>
    <scope>NUCLEOTIDE SEQUENCE [LARGE SCALE GENOMIC DNA]</scope>
    <source>
        <strain evidence="4 7">VIT-2023</strain>
    </source>
</reference>
<keyword evidence="7" id="KW-1185">Reference proteome</keyword>
<evidence type="ECO:0000313" key="5">
    <source>
        <dbReference type="Proteomes" id="UP000053797"/>
    </source>
</evidence>
<keyword evidence="1" id="KW-1133">Transmembrane helix</keyword>
<dbReference type="RefSeq" id="WP_023469313.1">
    <property type="nucleotide sequence ID" value="NZ_FMYN01000001.1"/>
</dbReference>
<evidence type="ECO:0000313" key="6">
    <source>
        <dbReference type="Proteomes" id="UP000072605"/>
    </source>
</evidence>
<protein>
    <submittedName>
        <fullName evidence="2">Uncharacterized protein</fullName>
    </submittedName>
</protein>
<evidence type="ECO:0000313" key="3">
    <source>
        <dbReference type="EMBL" id="KTR27506.1"/>
    </source>
</evidence>
<reference evidence="2 5" key="1">
    <citation type="journal article" date="2015" name="Int. J. Syst. Evol. Microbiol.">
        <title>Exiguobacterium enclense sp. nov., isolated from sediment.</title>
        <authorList>
            <person name="Dastager S.G."/>
            <person name="Mawlankar R."/>
            <person name="Sonalkar V.V."/>
            <person name="Thorat M.N."/>
            <person name="Mual P."/>
            <person name="Verma A."/>
            <person name="Krishnamurthi S."/>
            <person name="Tang S.K."/>
            <person name="Li W.J."/>
        </authorList>
    </citation>
    <scope>NUCLEOTIDE SEQUENCE [LARGE SCALE GENOMIC DNA]</scope>
    <source>
        <strain evidence="2 5">NIO-1109</strain>
    </source>
</reference>
<dbReference type="EMBL" id="LDQV01000014">
    <property type="protein sequence ID" value="KTR27506.1"/>
    <property type="molecule type" value="Genomic_DNA"/>
</dbReference>
<reference evidence="3 6" key="2">
    <citation type="journal article" date="2016" name="Front. Microbiol.">
        <title>Genomic Resource of Rice Seed Associated Bacteria.</title>
        <authorList>
            <person name="Midha S."/>
            <person name="Bansal K."/>
            <person name="Sharma S."/>
            <person name="Kumar N."/>
            <person name="Patil P.P."/>
            <person name="Chaudhry V."/>
            <person name="Patil P.B."/>
        </authorList>
    </citation>
    <scope>NUCLEOTIDE SEQUENCE [LARGE SCALE GENOMIC DNA]</scope>
    <source>
        <strain evidence="3 6">RSA11</strain>
    </source>
</reference>
<dbReference type="Proteomes" id="UP000072605">
    <property type="component" value="Unassembled WGS sequence"/>
</dbReference>
<dbReference type="EMBL" id="JBAWKY010000001">
    <property type="protein sequence ID" value="MEI4461936.1"/>
    <property type="molecule type" value="Genomic_DNA"/>
</dbReference>
<dbReference type="GeneID" id="90837864"/>
<organism evidence="2 5">
    <name type="scientific">Exiguobacterium indicum</name>
    <dbReference type="NCBI Taxonomy" id="296995"/>
    <lineage>
        <taxon>Bacteria</taxon>
        <taxon>Bacillati</taxon>
        <taxon>Bacillota</taxon>
        <taxon>Bacilli</taxon>
        <taxon>Bacillales</taxon>
        <taxon>Bacillales Family XII. Incertae Sedis</taxon>
        <taxon>Exiguobacterium</taxon>
    </lineage>
</organism>
<evidence type="ECO:0000313" key="4">
    <source>
        <dbReference type="EMBL" id="MEI4461936.1"/>
    </source>
</evidence>
<evidence type="ECO:0000313" key="2">
    <source>
        <dbReference type="EMBL" id="KSU50074.1"/>
    </source>
</evidence>
<dbReference type="EMBL" id="LNQL01000001">
    <property type="protein sequence ID" value="KSU50074.1"/>
    <property type="molecule type" value="Genomic_DNA"/>
</dbReference>
<dbReference type="Proteomes" id="UP000053797">
    <property type="component" value="Unassembled WGS sequence"/>
</dbReference>
<accession>A0A0V8GIS1</accession>
<proteinExistence type="predicted"/>
<dbReference type="Proteomes" id="UP001387110">
    <property type="component" value="Unassembled WGS sequence"/>
</dbReference>
<sequence>MATSLLTPKVTLRHRSTLNFGYWLVIGCIGWGMLALVTNVGTVISRLPLYESIPLAILVLGLTGVVLKMARDEWWIRYLERQTQYYIGHETVTGWCTTIDSMWLIRKTMRRELRLLYRQLAKTKASEEVKQTLALQLVERGVLIVYSRPKSDHPA</sequence>
<keyword evidence="1" id="KW-0472">Membrane</keyword>